<keyword evidence="2" id="KW-0694">RNA-binding</keyword>
<proteinExistence type="inferred from homology"/>
<keyword evidence="2" id="KW-0436">Ligase</keyword>
<organism evidence="3 4">
    <name type="scientific">Candidatus Egerieisoma faecipullorum</name>
    <dbReference type="NCBI Taxonomy" id="2840963"/>
    <lineage>
        <taxon>Bacteria</taxon>
        <taxon>Bacillati</taxon>
        <taxon>Bacillota</taxon>
        <taxon>Clostridia</taxon>
        <taxon>Eubacteriales</taxon>
        <taxon>Clostridiaceae</taxon>
        <taxon>Clostridiaceae incertae sedis</taxon>
        <taxon>Candidatus Egerieisoma</taxon>
    </lineage>
</organism>
<keyword evidence="2" id="KW-0820">tRNA-binding</keyword>
<dbReference type="GO" id="GO:0005524">
    <property type="term" value="F:ATP binding"/>
    <property type="evidence" value="ECO:0007669"/>
    <property type="project" value="UniProtKB-KW"/>
</dbReference>
<protein>
    <recommendedName>
        <fullName evidence="2">tRNA(Met) cytidine acetate ligase</fullName>
        <ecNumber evidence="2">6.3.4.-</ecNumber>
    </recommendedName>
</protein>
<name>A0A9D1LA44_9CLOT</name>
<dbReference type="PANTHER" id="PTHR37825:SF1">
    <property type="entry name" value="TRNA(MET) CYTIDINE ACETATE LIGASE"/>
    <property type="match status" value="1"/>
</dbReference>
<reference evidence="3" key="2">
    <citation type="journal article" date="2021" name="PeerJ">
        <title>Extensive microbial diversity within the chicken gut microbiome revealed by metagenomics and culture.</title>
        <authorList>
            <person name="Gilroy R."/>
            <person name="Ravi A."/>
            <person name="Getino M."/>
            <person name="Pursley I."/>
            <person name="Horton D.L."/>
            <person name="Alikhan N.F."/>
            <person name="Baker D."/>
            <person name="Gharbi K."/>
            <person name="Hall N."/>
            <person name="Watson M."/>
            <person name="Adriaenssens E.M."/>
            <person name="Foster-Nyarko E."/>
            <person name="Jarju S."/>
            <person name="Secka A."/>
            <person name="Antonio M."/>
            <person name="Oren A."/>
            <person name="Chaudhuri R.R."/>
            <person name="La Ragione R."/>
            <person name="Hildebrand F."/>
            <person name="Pallen M.J."/>
        </authorList>
    </citation>
    <scope>NUCLEOTIDE SEQUENCE</scope>
    <source>
        <strain evidence="3">CHK195-4489</strain>
    </source>
</reference>
<reference evidence="3" key="1">
    <citation type="submission" date="2020-10" db="EMBL/GenBank/DDBJ databases">
        <authorList>
            <person name="Gilroy R."/>
        </authorList>
    </citation>
    <scope>NUCLEOTIDE SEQUENCE</scope>
    <source>
        <strain evidence="3">CHK195-4489</strain>
    </source>
</reference>
<accession>A0A9D1LA44</accession>
<dbReference type="Pfam" id="PF05636">
    <property type="entry name" value="HIGH_NTase1"/>
    <property type="match status" value="1"/>
</dbReference>
<dbReference type="HAMAP" id="MF_01539">
    <property type="entry name" value="TmcAL"/>
    <property type="match status" value="1"/>
</dbReference>
<dbReference type="Proteomes" id="UP000824089">
    <property type="component" value="Unassembled WGS sequence"/>
</dbReference>
<feature type="binding site" evidence="2">
    <location>
        <position position="106"/>
    </location>
    <ligand>
        <name>ATP</name>
        <dbReference type="ChEBI" id="CHEBI:30616"/>
    </ligand>
</feature>
<evidence type="ECO:0000313" key="3">
    <source>
        <dbReference type="EMBL" id="HIU29526.1"/>
    </source>
</evidence>
<dbReference type="Gene3D" id="3.40.50.620">
    <property type="entry name" value="HUPs"/>
    <property type="match status" value="1"/>
</dbReference>
<comment type="similarity">
    <text evidence="2">Belongs to the TmcAL family.</text>
</comment>
<keyword evidence="2" id="KW-0963">Cytoplasm</keyword>
<keyword evidence="2" id="KW-0067">ATP-binding</keyword>
<dbReference type="EC" id="6.3.4.-" evidence="2"/>
<comment type="subcellular location">
    <subcellularLocation>
        <location evidence="2">Cytoplasm</location>
    </subcellularLocation>
</comment>
<dbReference type="EMBL" id="DVMM01000089">
    <property type="protein sequence ID" value="HIU29526.1"/>
    <property type="molecule type" value="Genomic_DNA"/>
</dbReference>
<evidence type="ECO:0000256" key="2">
    <source>
        <dbReference type="HAMAP-Rule" id="MF_01539"/>
    </source>
</evidence>
<comment type="caution">
    <text evidence="3">The sequence shown here is derived from an EMBL/GenBank/DDBJ whole genome shotgun (WGS) entry which is preliminary data.</text>
</comment>
<comment type="catalytic activity">
    <reaction evidence="2">
        <text>cytidine(34) in elongator tRNA(Met) + acetate + ATP = N(4)-acetylcytidine(34) in elongator tRNA(Met) + AMP + diphosphate</text>
        <dbReference type="Rhea" id="RHEA:58144"/>
        <dbReference type="Rhea" id="RHEA-COMP:10693"/>
        <dbReference type="Rhea" id="RHEA-COMP:10694"/>
        <dbReference type="ChEBI" id="CHEBI:30089"/>
        <dbReference type="ChEBI" id="CHEBI:30616"/>
        <dbReference type="ChEBI" id="CHEBI:33019"/>
        <dbReference type="ChEBI" id="CHEBI:74900"/>
        <dbReference type="ChEBI" id="CHEBI:82748"/>
        <dbReference type="ChEBI" id="CHEBI:456215"/>
    </reaction>
</comment>
<dbReference type="GO" id="GO:0016879">
    <property type="term" value="F:ligase activity, forming carbon-nitrogen bonds"/>
    <property type="evidence" value="ECO:0007669"/>
    <property type="project" value="UniProtKB-UniRule"/>
</dbReference>
<evidence type="ECO:0000313" key="4">
    <source>
        <dbReference type="Proteomes" id="UP000824089"/>
    </source>
</evidence>
<feature type="binding site" evidence="2">
    <location>
        <begin position="11"/>
        <end position="24"/>
    </location>
    <ligand>
        <name>ATP</name>
        <dbReference type="ChEBI" id="CHEBI:30616"/>
    </ligand>
</feature>
<dbReference type="InterPro" id="IPR008513">
    <property type="entry name" value="tRNA(Met)_cyd_acetate_ligase"/>
</dbReference>
<keyword evidence="2" id="KW-0547">Nucleotide-binding</keyword>
<keyword evidence="1 2" id="KW-0819">tRNA processing</keyword>
<dbReference type="PANTHER" id="PTHR37825">
    <property type="entry name" value="TRNA(MET) CYTIDINE ACETATE LIGASE"/>
    <property type="match status" value="1"/>
</dbReference>
<comment type="caution">
    <text evidence="2">Lacks conserved residue(s) required for the propagation of feature annotation.</text>
</comment>
<dbReference type="GO" id="GO:0006400">
    <property type="term" value="P:tRNA modification"/>
    <property type="evidence" value="ECO:0007669"/>
    <property type="project" value="UniProtKB-UniRule"/>
</dbReference>
<gene>
    <name evidence="2" type="primary">tmcAL</name>
    <name evidence="3" type="ORF">IAD50_04420</name>
</gene>
<comment type="function">
    <text evidence="2">Catalyzes the formation of N(4)-acetylcytidine (ac(4)C) at the wobble position of elongator tRNA(Met), using acetate and ATP as substrates. First activates an acetate ion to form acetyladenylate (Ac-AMP) and then transfers the acetyl group to tRNA to form ac(4)C34.</text>
</comment>
<feature type="binding site" evidence="2">
    <location>
        <position position="181"/>
    </location>
    <ligand>
        <name>ATP</name>
        <dbReference type="ChEBI" id="CHEBI:30616"/>
    </ligand>
</feature>
<evidence type="ECO:0000256" key="1">
    <source>
        <dbReference type="ARBA" id="ARBA00022694"/>
    </source>
</evidence>
<dbReference type="GO" id="GO:0000049">
    <property type="term" value="F:tRNA binding"/>
    <property type="evidence" value="ECO:0007669"/>
    <property type="project" value="UniProtKB-KW"/>
</dbReference>
<dbReference type="GO" id="GO:0005737">
    <property type="term" value="C:cytoplasm"/>
    <property type="evidence" value="ECO:0007669"/>
    <property type="project" value="UniProtKB-SubCell"/>
</dbReference>
<dbReference type="AlphaFoldDB" id="A0A9D1LA44"/>
<dbReference type="SUPFAM" id="SSF52374">
    <property type="entry name" value="Nucleotidylyl transferase"/>
    <property type="match status" value="1"/>
</dbReference>
<feature type="binding site" evidence="2">
    <location>
        <position position="156"/>
    </location>
    <ligand>
        <name>ATP</name>
        <dbReference type="ChEBI" id="CHEBI:30616"/>
    </ligand>
</feature>
<dbReference type="InterPro" id="IPR014729">
    <property type="entry name" value="Rossmann-like_a/b/a_fold"/>
</dbReference>
<sequence>MSKRWKAAAVICEYNPFHMGHQYHLEETRRISGAEYVIAVMSGNFVQRGEPAIADKWLRTEMALRGGADLVVELPAAYALSSAQYFASGAVDLICKMSVVTHLSFGSETFGGEGGAAELERFALRTPHGPELDRGSLRGGRSYAAAAHRPGVAAPNDVLGAEYIRALHRHASEIRPITVTRKGSAHDQPGSAGQIRSLIGSASSAAEQASWKALMPETAANLLEKEMETGKSPVLSEHFDQTVLAALRFLGAEGLRSCPFVAEGLEYKIYSAACSATSFETLIRTCTSLRYTASRIRRIVFAAILGITREMIKMPAPYIRILGMNRGCGPLMDALTERACVPVITSKAKFLKSAADLPETAPAKLFLRTENRAAELYALGYPAQDQRIGCSELTHPLIYVSLP</sequence>